<evidence type="ECO:0008006" key="3">
    <source>
        <dbReference type="Google" id="ProtNLM"/>
    </source>
</evidence>
<evidence type="ECO:0000313" key="1">
    <source>
        <dbReference type="EMBL" id="MDT0620595.1"/>
    </source>
</evidence>
<dbReference type="EMBL" id="JAVRHU010000001">
    <property type="protein sequence ID" value="MDT0620595.1"/>
    <property type="molecule type" value="Genomic_DNA"/>
</dbReference>
<reference evidence="1 2" key="1">
    <citation type="submission" date="2023-09" db="EMBL/GenBank/DDBJ databases">
        <authorList>
            <person name="Rey-Velasco X."/>
        </authorList>
    </citation>
    <scope>NUCLEOTIDE SEQUENCE [LARGE SCALE GENOMIC DNA]</scope>
    <source>
        <strain evidence="1 2">P007</strain>
    </source>
</reference>
<accession>A0ABU3BEL0</accession>
<sequence>MKTLLAAIILILGMNNCQQNNVELNYLAKSRGLYLEIELHLNVLITTNQREGETKKRELSKIELEDLRRILEYTNFDNILSTPGIKSHYDAAAIASLNLTFKGNAHEFEFDHGNPPKNLEALVNKIITLSEIVE</sequence>
<protein>
    <recommendedName>
        <fullName evidence="3">Lipoprotein</fullName>
    </recommendedName>
</protein>
<name>A0ABU3BEL0_9FLAO</name>
<proteinExistence type="predicted"/>
<evidence type="ECO:0000313" key="2">
    <source>
        <dbReference type="Proteomes" id="UP001250662"/>
    </source>
</evidence>
<keyword evidence="2" id="KW-1185">Reference proteome</keyword>
<organism evidence="1 2">
    <name type="scientific">Croceitalea vernalis</name>
    <dbReference type="NCBI Taxonomy" id="3075599"/>
    <lineage>
        <taxon>Bacteria</taxon>
        <taxon>Pseudomonadati</taxon>
        <taxon>Bacteroidota</taxon>
        <taxon>Flavobacteriia</taxon>
        <taxon>Flavobacteriales</taxon>
        <taxon>Flavobacteriaceae</taxon>
        <taxon>Croceitalea</taxon>
    </lineage>
</organism>
<gene>
    <name evidence="1" type="ORF">RM520_03100</name>
</gene>
<dbReference type="RefSeq" id="WP_311386933.1">
    <property type="nucleotide sequence ID" value="NZ_JAVRHU010000001.1"/>
</dbReference>
<dbReference type="Proteomes" id="UP001250662">
    <property type="component" value="Unassembled WGS sequence"/>
</dbReference>
<comment type="caution">
    <text evidence="1">The sequence shown here is derived from an EMBL/GenBank/DDBJ whole genome shotgun (WGS) entry which is preliminary data.</text>
</comment>